<evidence type="ECO:0000313" key="11">
    <source>
        <dbReference type="EMBL" id="ACB74944.1"/>
    </source>
</evidence>
<feature type="region of interest" description="Disordered" evidence="10">
    <location>
        <begin position="67"/>
        <end position="136"/>
    </location>
</feature>
<dbReference type="InterPro" id="IPR006312">
    <property type="entry name" value="TatA/E"/>
</dbReference>
<evidence type="ECO:0000256" key="10">
    <source>
        <dbReference type="SAM" id="MobiDB-lite"/>
    </source>
</evidence>
<evidence type="ECO:0000313" key="12">
    <source>
        <dbReference type="Proteomes" id="UP000007013"/>
    </source>
</evidence>
<sequence>MVFSSTLLAILADVGGGELMLILFVVLMLFGGDKMPQLAKSIGKSLREFKKAANEVEREIKKAIDEVPDTPDVGAPFRRALEDKPKRLTPVAPAAAPVTEPVISSIPPESLAPPETIVPPPAPNGADVRPVPPPNA</sequence>
<dbReference type="GO" id="GO:0043953">
    <property type="term" value="P:protein transport by the Tat complex"/>
    <property type="evidence" value="ECO:0007669"/>
    <property type="project" value="UniProtKB-UniRule"/>
</dbReference>
<keyword evidence="9" id="KW-0997">Cell inner membrane</keyword>
<comment type="similarity">
    <text evidence="9">Belongs to the TatA/E family.</text>
</comment>
<feature type="transmembrane region" description="Helical" evidence="9">
    <location>
        <begin position="6"/>
        <end position="30"/>
    </location>
</feature>
<evidence type="ECO:0000256" key="7">
    <source>
        <dbReference type="ARBA" id="ARBA00023010"/>
    </source>
</evidence>
<dbReference type="eggNOG" id="COG1826">
    <property type="taxonomic scope" value="Bacteria"/>
</dbReference>
<dbReference type="Pfam" id="PF02416">
    <property type="entry name" value="TatA_B_E"/>
    <property type="match status" value="1"/>
</dbReference>
<keyword evidence="8 9" id="KW-0472">Membrane</keyword>
<dbReference type="RefSeq" id="WP_012374481.1">
    <property type="nucleotide sequence ID" value="NC_010571.1"/>
</dbReference>
<evidence type="ECO:0000256" key="8">
    <source>
        <dbReference type="ARBA" id="ARBA00023136"/>
    </source>
</evidence>
<keyword evidence="2 9" id="KW-0813">Transport</keyword>
<dbReference type="HOGENOM" id="CLU_1873333_0_0_0"/>
<comment type="function">
    <text evidence="9">Part of the twin-arginine translocation (Tat) system that transports large folded proteins containing a characteristic twin-arginine motif in their signal peptide across membranes. TatA could form the protein-conducting channel of the Tat system.</text>
</comment>
<feature type="compositionally biased region" description="Low complexity" evidence="10">
    <location>
        <begin position="89"/>
        <end position="102"/>
    </location>
</feature>
<dbReference type="HAMAP" id="MF_00236">
    <property type="entry name" value="TatA_E"/>
    <property type="match status" value="1"/>
</dbReference>
<name>B1ZUR0_OPITP</name>
<evidence type="ECO:0000256" key="9">
    <source>
        <dbReference type="HAMAP-Rule" id="MF_00236"/>
    </source>
</evidence>
<dbReference type="Proteomes" id="UP000007013">
    <property type="component" value="Chromosome"/>
</dbReference>
<keyword evidence="3 9" id="KW-1003">Cell membrane</keyword>
<evidence type="ECO:0000256" key="3">
    <source>
        <dbReference type="ARBA" id="ARBA00022475"/>
    </source>
</evidence>
<evidence type="ECO:0000256" key="1">
    <source>
        <dbReference type="ARBA" id="ARBA00004162"/>
    </source>
</evidence>
<evidence type="ECO:0000256" key="5">
    <source>
        <dbReference type="ARBA" id="ARBA00022927"/>
    </source>
</evidence>
<evidence type="ECO:0000256" key="6">
    <source>
        <dbReference type="ARBA" id="ARBA00022989"/>
    </source>
</evidence>
<gene>
    <name evidence="9" type="primary">tatA</name>
    <name evidence="11" type="ordered locus">Oter_1660</name>
</gene>
<reference evidence="11 12" key="1">
    <citation type="journal article" date="2011" name="J. Bacteriol.">
        <title>Genome sequence of the verrucomicrobium Opitutus terrae PB90-1, an abundant inhabitant of rice paddy soil ecosystems.</title>
        <authorList>
            <person name="van Passel M.W."/>
            <person name="Kant R."/>
            <person name="Palva A."/>
            <person name="Copeland A."/>
            <person name="Lucas S."/>
            <person name="Lapidus A."/>
            <person name="Glavina del Rio T."/>
            <person name="Pitluck S."/>
            <person name="Goltsman E."/>
            <person name="Clum A."/>
            <person name="Sun H."/>
            <person name="Schmutz J."/>
            <person name="Larimer F.W."/>
            <person name="Land M.L."/>
            <person name="Hauser L."/>
            <person name="Kyrpides N."/>
            <person name="Mikhailova N."/>
            <person name="Richardson P.P."/>
            <person name="Janssen P.H."/>
            <person name="de Vos W.M."/>
            <person name="Smidt H."/>
        </authorList>
    </citation>
    <scope>NUCLEOTIDE SEQUENCE [LARGE SCALE GENOMIC DNA]</scope>
    <source>
        <strain evidence="12">DSM 11246 / JCM 15787 / PB90-1</strain>
    </source>
</reference>
<keyword evidence="7 9" id="KW-0811">Translocation</keyword>
<keyword evidence="6 9" id="KW-1133">Transmembrane helix</keyword>
<evidence type="ECO:0000256" key="2">
    <source>
        <dbReference type="ARBA" id="ARBA00022448"/>
    </source>
</evidence>
<dbReference type="PANTHER" id="PTHR42982">
    <property type="entry name" value="SEC-INDEPENDENT PROTEIN TRANSLOCASE PROTEIN TATA"/>
    <property type="match status" value="1"/>
</dbReference>
<keyword evidence="5 9" id="KW-0653">Protein transport</keyword>
<dbReference type="PANTHER" id="PTHR42982:SF1">
    <property type="entry name" value="SEC-INDEPENDENT PROTEIN TRANSLOCASE PROTEIN TATA"/>
    <property type="match status" value="1"/>
</dbReference>
<dbReference type="GO" id="GO:0008320">
    <property type="term" value="F:protein transmembrane transporter activity"/>
    <property type="evidence" value="ECO:0007669"/>
    <property type="project" value="UniProtKB-UniRule"/>
</dbReference>
<comment type="subcellular location">
    <subcellularLocation>
        <location evidence="9">Cell inner membrane</location>
        <topology evidence="9">Single-pass membrane protein</topology>
    </subcellularLocation>
    <subcellularLocation>
        <location evidence="1">Cell membrane</location>
        <topology evidence="1">Single-pass membrane protein</topology>
    </subcellularLocation>
</comment>
<dbReference type="STRING" id="452637.Oter_1660"/>
<dbReference type="PRINTS" id="PR01506">
    <property type="entry name" value="TATBPROTEIN"/>
</dbReference>
<organism evidence="11 12">
    <name type="scientific">Opitutus terrae (strain DSM 11246 / JCM 15787 / PB90-1)</name>
    <dbReference type="NCBI Taxonomy" id="452637"/>
    <lineage>
        <taxon>Bacteria</taxon>
        <taxon>Pseudomonadati</taxon>
        <taxon>Verrucomicrobiota</taxon>
        <taxon>Opitutia</taxon>
        <taxon>Opitutales</taxon>
        <taxon>Opitutaceae</taxon>
        <taxon>Opitutus</taxon>
    </lineage>
</organism>
<accession>B1ZUR0</accession>
<dbReference type="InterPro" id="IPR003369">
    <property type="entry name" value="TatA/B/E"/>
</dbReference>
<dbReference type="EMBL" id="CP001032">
    <property type="protein sequence ID" value="ACB74944.1"/>
    <property type="molecule type" value="Genomic_DNA"/>
</dbReference>
<protein>
    <recommendedName>
        <fullName evidence="9">Sec-independent protein translocase protein TatA</fullName>
    </recommendedName>
</protein>
<dbReference type="NCBIfam" id="TIGR01411">
    <property type="entry name" value="tatAE"/>
    <property type="match status" value="1"/>
</dbReference>
<keyword evidence="12" id="KW-1185">Reference proteome</keyword>
<dbReference type="Gene3D" id="1.20.5.3310">
    <property type="match status" value="1"/>
</dbReference>
<dbReference type="GO" id="GO:0033281">
    <property type="term" value="C:TAT protein transport complex"/>
    <property type="evidence" value="ECO:0007669"/>
    <property type="project" value="UniProtKB-UniRule"/>
</dbReference>
<dbReference type="AlphaFoldDB" id="B1ZUR0"/>
<keyword evidence="4 9" id="KW-0812">Transmembrane</keyword>
<evidence type="ECO:0000256" key="4">
    <source>
        <dbReference type="ARBA" id="ARBA00022692"/>
    </source>
</evidence>
<dbReference type="KEGG" id="ote:Oter_1660"/>
<proteinExistence type="inferred from homology"/>
<comment type="subunit">
    <text evidence="9">Forms a complex with TatC.</text>
</comment>